<organism evidence="4 5">
    <name type="scientific">Giardia intestinalis</name>
    <name type="common">Giardia lamblia</name>
    <dbReference type="NCBI Taxonomy" id="5741"/>
    <lineage>
        <taxon>Eukaryota</taxon>
        <taxon>Metamonada</taxon>
        <taxon>Diplomonadida</taxon>
        <taxon>Hexamitidae</taxon>
        <taxon>Giardiinae</taxon>
        <taxon>Giardia</taxon>
    </lineage>
</organism>
<dbReference type="EMBL" id="AHGT01000020">
    <property type="protein sequence ID" value="ESU37917.1"/>
    <property type="molecule type" value="Genomic_DNA"/>
</dbReference>
<reference evidence="5" key="1">
    <citation type="submission" date="2012-02" db="EMBL/GenBank/DDBJ databases">
        <title>Genome sequencing of Giardia lamblia Genotypes A2 and B isolates (DH and GS) and comparative analysis with the genomes of Genotypes A1 and E (WB and Pig).</title>
        <authorList>
            <person name="Adam R."/>
            <person name="Dahlstrom E."/>
            <person name="Martens C."/>
            <person name="Bruno D."/>
            <person name="Barbian K."/>
            <person name="Porcella S.F."/>
            <person name="Nash T."/>
        </authorList>
    </citation>
    <scope>NUCLEOTIDE SEQUENCE</scope>
    <source>
        <strain evidence="5">DH</strain>
    </source>
</reference>
<dbReference type="VEuPathDB" id="GiardiaDB:DHA2_150312"/>
<gene>
    <name evidence="4" type="ORF">DHA2_150312</name>
</gene>
<dbReference type="Gene3D" id="2.160.20.70">
    <property type="match status" value="1"/>
</dbReference>
<accession>V6THW6</accession>
<dbReference type="VEuPathDB" id="GiardiaDB:GL50581_3694"/>
<evidence type="ECO:0000256" key="1">
    <source>
        <dbReference type="ARBA" id="ARBA00008848"/>
    </source>
</evidence>
<keyword evidence="2" id="KW-0143">Chaperone</keyword>
<dbReference type="Pfam" id="PF07986">
    <property type="entry name" value="TBCC"/>
    <property type="match status" value="1"/>
</dbReference>
<proteinExistence type="inferred from homology"/>
<comment type="caution">
    <text evidence="4">The sequence shown here is derived from an EMBL/GenBank/DDBJ whole genome shotgun (WGS) entry which is preliminary data.</text>
</comment>
<dbReference type="Proteomes" id="UP000018320">
    <property type="component" value="Unassembled WGS sequence"/>
</dbReference>
<dbReference type="PANTHER" id="PTHR15139">
    <property type="entry name" value="TUBULIN FOLDING COFACTOR C"/>
    <property type="match status" value="1"/>
</dbReference>
<sequence>MSGSVNCALPVLFSLRSPTPMTLANAEVDAFNAALGELRAITDRDKAEAVLRGLTAQLRAYERRAQITSSLSAYDRRVTNIQLTKLAYNLAAARQLKVPRKAFAFSNRKYIKKDSAVETPSAPVIQYIDENVTCDIVDASFRLEPDKEGTDYTLRKCVNARIVLPTQLSTLYVDDCDGCMIFCSSVSGALHMERCRGLVVIASCHQLRIHHTASSTFVVAVGSSPIIEHSLDLQFAPLTRATIEAHTALLGKLDPEFNKHLLQSGLDPVLDETQCFTVRDFSWLKAGDNPHYKVRRDVASLEPENLFGNTVTALVEQ</sequence>
<evidence type="ECO:0000313" key="5">
    <source>
        <dbReference type="Proteomes" id="UP000018320"/>
    </source>
</evidence>
<name>V6THW6_GIAIN</name>
<evidence type="ECO:0000256" key="2">
    <source>
        <dbReference type="ARBA" id="ARBA00023186"/>
    </source>
</evidence>
<dbReference type="InterPro" id="IPR016098">
    <property type="entry name" value="CAP/MinC_C"/>
</dbReference>
<dbReference type="GO" id="GO:0007021">
    <property type="term" value="P:tubulin complex assembly"/>
    <property type="evidence" value="ECO:0007669"/>
    <property type="project" value="TreeGrafter"/>
</dbReference>
<dbReference type="PROSITE" id="PS51329">
    <property type="entry name" value="C_CAP_COFACTOR_C"/>
    <property type="match status" value="1"/>
</dbReference>
<dbReference type="InterPro" id="IPR027684">
    <property type="entry name" value="TBCC"/>
</dbReference>
<dbReference type="GO" id="GO:0005737">
    <property type="term" value="C:cytoplasm"/>
    <property type="evidence" value="ECO:0007669"/>
    <property type="project" value="TreeGrafter"/>
</dbReference>
<dbReference type="PANTHER" id="PTHR15139:SF0">
    <property type="entry name" value="TUBULIN-SPECIFIC CHAPERONE C"/>
    <property type="match status" value="1"/>
</dbReference>
<dbReference type="GO" id="GO:0007023">
    <property type="term" value="P:post-chaperonin tubulin folding pathway"/>
    <property type="evidence" value="ECO:0007669"/>
    <property type="project" value="InterPro"/>
</dbReference>
<dbReference type="InterPro" id="IPR012945">
    <property type="entry name" value="Tubulin-bd_cofactor_C_dom"/>
</dbReference>
<reference evidence="4 5" key="2">
    <citation type="journal article" date="2013" name="Genome Biol. Evol.">
        <title>Genome sequencing of Giardia lamblia genotypes A2 and B isolates (DH and GS) and comparative analysis with the genomes of genotypes A1 and E (WB and Pig).</title>
        <authorList>
            <person name="Adam R.D."/>
            <person name="Dahlstrom E.W."/>
            <person name="Martens C.A."/>
            <person name="Bruno D.P."/>
            <person name="Barbian K.D."/>
            <person name="Ricklefs S.M."/>
            <person name="Hernandez M.M."/>
            <person name="Narla N.P."/>
            <person name="Patel R.B."/>
            <person name="Porcella S.F."/>
            <person name="Nash T.E."/>
        </authorList>
    </citation>
    <scope>NUCLEOTIDE SEQUENCE [LARGE SCALE GENOMIC DNA]</scope>
    <source>
        <strain evidence="4 5">DH</strain>
    </source>
</reference>
<dbReference type="VEuPathDB" id="GiardiaDB:GL50803_0015906"/>
<dbReference type="VEuPathDB" id="GiardiaDB:QR46_4927"/>
<feature type="domain" description="C-CAP/cofactor C-like" evidence="3">
    <location>
        <begin position="112"/>
        <end position="283"/>
    </location>
</feature>
<dbReference type="AlphaFoldDB" id="V6THW6"/>
<protein>
    <submittedName>
        <fullName evidence="4">Tubulin binding cofactor C</fullName>
    </submittedName>
</protein>
<dbReference type="SMART" id="SM00673">
    <property type="entry name" value="CARP"/>
    <property type="match status" value="2"/>
</dbReference>
<evidence type="ECO:0000259" key="3">
    <source>
        <dbReference type="PROSITE" id="PS51329"/>
    </source>
</evidence>
<evidence type="ECO:0000313" key="4">
    <source>
        <dbReference type="EMBL" id="ESU37917.1"/>
    </source>
</evidence>
<dbReference type="InterPro" id="IPR017901">
    <property type="entry name" value="C-CAP_CF_C-like"/>
</dbReference>
<comment type="similarity">
    <text evidence="1">Belongs to the TBCC family.</text>
</comment>
<dbReference type="InterPro" id="IPR006599">
    <property type="entry name" value="CARP_motif"/>
</dbReference>